<dbReference type="GO" id="GO:0016787">
    <property type="term" value="F:hydrolase activity"/>
    <property type="evidence" value="ECO:0007669"/>
    <property type="project" value="UniProtKB-KW"/>
</dbReference>
<keyword evidence="3" id="KW-1185">Reference proteome</keyword>
<gene>
    <name evidence="2" type="ORF">FYJ78_12075</name>
</gene>
<dbReference type="EMBL" id="VUNL01000018">
    <property type="protein sequence ID" value="MSV25888.1"/>
    <property type="molecule type" value="Genomic_DNA"/>
</dbReference>
<dbReference type="AlphaFoldDB" id="A0A6I2UUK6"/>
<evidence type="ECO:0000313" key="3">
    <source>
        <dbReference type="Proteomes" id="UP000430222"/>
    </source>
</evidence>
<dbReference type="Proteomes" id="UP000430222">
    <property type="component" value="Unassembled WGS sequence"/>
</dbReference>
<keyword evidence="2" id="KW-0378">Hydrolase</keyword>
<dbReference type="InterPro" id="IPR022742">
    <property type="entry name" value="Hydrolase_4"/>
</dbReference>
<dbReference type="Pfam" id="PF12146">
    <property type="entry name" value="Hydrolase_4"/>
    <property type="match status" value="1"/>
</dbReference>
<proteinExistence type="predicted"/>
<dbReference type="SUPFAM" id="SSF53474">
    <property type="entry name" value="alpha/beta-Hydrolases"/>
    <property type="match status" value="1"/>
</dbReference>
<dbReference type="InterPro" id="IPR029058">
    <property type="entry name" value="AB_hydrolase_fold"/>
</dbReference>
<evidence type="ECO:0000313" key="2">
    <source>
        <dbReference type="EMBL" id="MSV25888.1"/>
    </source>
</evidence>
<accession>A0A6I2UUK6</accession>
<name>A0A6I2UUK6_9FIRM</name>
<dbReference type="Gene3D" id="3.40.50.1820">
    <property type="entry name" value="alpha/beta hydrolase"/>
    <property type="match status" value="1"/>
</dbReference>
<dbReference type="RefSeq" id="WP_154621657.1">
    <property type="nucleotide sequence ID" value="NZ_CBCTNG010000008.1"/>
</dbReference>
<protein>
    <submittedName>
        <fullName evidence="2">Alpha/beta hydrolase</fullName>
    </submittedName>
</protein>
<evidence type="ECO:0000259" key="1">
    <source>
        <dbReference type="Pfam" id="PF12146"/>
    </source>
</evidence>
<sequence>MKKKFDINRQGYSIRCLLFCHDRERTAHSFRHVVLVTHGFGSSKDTAGTEHFGEHLTAKYKDYAVIAFDWPCHGADARKKLTVEECLTYLQIVTEYAREELQAEQIYNYSTSLGAYLTLRFLIEQGNPFTRIALRSTAVAIARTMLDRIPEPDQVKLKKGREIQIGFERKMKIDQGFLDSLQNFDLMNYEYFDYAEDILMIHGTQDQMIPLEQAEAFAENNVIRLIPIEGANHPFQNPNHMALAIHEIISFFHP</sequence>
<reference evidence="2 3" key="1">
    <citation type="submission" date="2019-08" db="EMBL/GenBank/DDBJ databases">
        <title>In-depth cultivation of the pig gut microbiome towards novel bacterial diversity and tailored functional studies.</title>
        <authorList>
            <person name="Wylensek D."/>
            <person name="Hitch T.C.A."/>
            <person name="Clavel T."/>
        </authorList>
    </citation>
    <scope>NUCLEOTIDE SEQUENCE [LARGE SCALE GENOMIC DNA]</scope>
    <source>
        <strain evidence="3">WCA-380-WT-3B3</strain>
    </source>
</reference>
<feature type="domain" description="Serine aminopeptidase S33" evidence="1">
    <location>
        <begin position="31"/>
        <end position="149"/>
    </location>
</feature>
<comment type="caution">
    <text evidence="2">The sequence shown here is derived from an EMBL/GenBank/DDBJ whole genome shotgun (WGS) entry which is preliminary data.</text>
</comment>
<organism evidence="2 3">
    <name type="scientific">Selenomonas montiformis</name>
    <dbReference type="NCBI Taxonomy" id="2652285"/>
    <lineage>
        <taxon>Bacteria</taxon>
        <taxon>Bacillati</taxon>
        <taxon>Bacillota</taxon>
        <taxon>Negativicutes</taxon>
        <taxon>Selenomonadales</taxon>
        <taxon>Selenomonadaceae</taxon>
        <taxon>Selenomonas</taxon>
    </lineage>
</organism>